<feature type="transmembrane region" description="Helical" evidence="1">
    <location>
        <begin position="145"/>
        <end position="165"/>
    </location>
</feature>
<dbReference type="EMBL" id="CP115156">
    <property type="protein sequence ID" value="WBL31228.1"/>
    <property type="molecule type" value="Genomic_DNA"/>
</dbReference>
<protein>
    <submittedName>
        <fullName evidence="2">S26 family signal peptidase</fullName>
    </submittedName>
</protein>
<organism evidence="2 3">
    <name type="scientific">Candidatus Phytoplasma sacchari</name>
    <dbReference type="NCBI Taxonomy" id="2609813"/>
    <lineage>
        <taxon>Bacteria</taxon>
        <taxon>Bacillati</taxon>
        <taxon>Mycoplasmatota</taxon>
        <taxon>Mollicutes</taxon>
        <taxon>Acholeplasmatales</taxon>
        <taxon>Acholeplasmataceae</taxon>
        <taxon>Candidatus Phytoplasma</taxon>
        <taxon>16SrXI (Rice yellow dwarf group)</taxon>
    </lineage>
</organism>
<dbReference type="Proteomes" id="UP001210120">
    <property type="component" value="Chromosome"/>
</dbReference>
<keyword evidence="1" id="KW-0472">Membrane</keyword>
<proteinExistence type="predicted"/>
<sequence>MNKHKKVFFLYSIWMIFVYFVILLWILFFIQTFLQGKKKYFFNFSPFNYRLEQLTGESMIPSLTPGDMFLIKKISQKEFLELKASQYNGDVVAFEVMTKNNEKMRILHRVIDKNLYNKYIITKGDNNSEDDGIEIHYKMIIGKSILRMNIFVFIFFNLFLYFFLFNQKEKLIKLKEQITFSYFKTLYYKNLIILHNILKLIVFYIGIHFTLMGVYNLS</sequence>
<keyword evidence="3" id="KW-1185">Reference proteome</keyword>
<dbReference type="InterPro" id="IPR019533">
    <property type="entry name" value="Peptidase_S26"/>
</dbReference>
<feature type="transmembrane region" description="Helical" evidence="1">
    <location>
        <begin position="186"/>
        <end position="207"/>
    </location>
</feature>
<accession>A0ABY7M466</accession>
<keyword evidence="1" id="KW-0812">Transmembrane</keyword>
<evidence type="ECO:0000313" key="2">
    <source>
        <dbReference type="EMBL" id="WBL31228.1"/>
    </source>
</evidence>
<dbReference type="CDD" id="cd06530">
    <property type="entry name" value="S26_SPase_I"/>
    <property type="match status" value="1"/>
</dbReference>
<dbReference type="InterPro" id="IPR036286">
    <property type="entry name" value="LexA/Signal_pep-like_sf"/>
</dbReference>
<dbReference type="SUPFAM" id="SSF51306">
    <property type="entry name" value="LexA/Signal peptidase"/>
    <property type="match status" value="1"/>
</dbReference>
<dbReference type="Gene3D" id="2.10.109.10">
    <property type="entry name" value="Umud Fragment, subunit A"/>
    <property type="match status" value="1"/>
</dbReference>
<evidence type="ECO:0000256" key="1">
    <source>
        <dbReference type="SAM" id="Phobius"/>
    </source>
</evidence>
<keyword evidence="1" id="KW-1133">Transmembrane helix</keyword>
<feature type="transmembrane region" description="Helical" evidence="1">
    <location>
        <begin position="7"/>
        <end position="30"/>
    </location>
</feature>
<gene>
    <name evidence="2" type="ORF">O7R10_01265</name>
</gene>
<evidence type="ECO:0000313" key="3">
    <source>
        <dbReference type="Proteomes" id="UP001210120"/>
    </source>
</evidence>
<name>A0ABY7M466_9MOLU</name>
<reference evidence="2" key="1">
    <citation type="submission" date="2022-12" db="EMBL/GenBank/DDBJ databases">
        <title>Genomic Characterization of Candidatus Phytoplasma sacchari in China.</title>
        <authorList>
            <person name="Zhang R.-Y."/>
        </authorList>
    </citation>
    <scope>NUCLEOTIDE SEQUENCE [LARGE SCALE GENOMIC DNA]</scope>
    <source>
        <strain evidence="2">SCWL1</strain>
    </source>
</reference>